<reference evidence="1 2" key="1">
    <citation type="journal article" date="2013" name="Genome Announc.">
        <title>Draft Genome Sequence of Rhodococcus rhodnii Strain LMG5362, a Symbiont of Rhodnius prolixus (Hemiptera, Reduviidae, Triatominae), the Principle Vector of Trypanosoma cruzi.</title>
        <authorList>
            <person name="Pachebat J.A."/>
            <person name="van Keulen G."/>
            <person name="Whitten M.M."/>
            <person name="Girdwood S."/>
            <person name="Del Sol R."/>
            <person name="Dyson P.J."/>
            <person name="Facey P.D."/>
        </authorList>
    </citation>
    <scope>NUCLEOTIDE SEQUENCE [LARGE SCALE GENOMIC DNA]</scope>
    <source>
        <strain evidence="1 2">LMG 5362</strain>
    </source>
</reference>
<sequence length="49" mass="5553">MDLAVRDRGRSWVIATNRAVFRMLRVVRQRGLFPCADSFDTALASLRAS</sequence>
<keyword evidence="2" id="KW-1185">Reference proteome</keyword>
<protein>
    <submittedName>
        <fullName evidence="1">Uncharacterized protein</fullName>
    </submittedName>
</protein>
<proteinExistence type="predicted"/>
<accession>R7WN22</accession>
<dbReference type="AlphaFoldDB" id="R7WN22"/>
<gene>
    <name evidence="1" type="ORF">Rrhod_1979</name>
</gene>
<organism evidence="1 2">
    <name type="scientific">Rhodococcus rhodnii LMG 5362</name>
    <dbReference type="NCBI Taxonomy" id="1273125"/>
    <lineage>
        <taxon>Bacteria</taxon>
        <taxon>Bacillati</taxon>
        <taxon>Actinomycetota</taxon>
        <taxon>Actinomycetes</taxon>
        <taxon>Mycobacteriales</taxon>
        <taxon>Nocardiaceae</taxon>
        <taxon>Rhodococcus</taxon>
    </lineage>
</organism>
<dbReference type="PATRIC" id="fig|1273125.3.peg.1908"/>
<evidence type="ECO:0000313" key="2">
    <source>
        <dbReference type="Proteomes" id="UP000013525"/>
    </source>
</evidence>
<evidence type="ECO:0000313" key="1">
    <source>
        <dbReference type="EMBL" id="EOM76702.1"/>
    </source>
</evidence>
<dbReference type="EMBL" id="APMY01000062">
    <property type="protein sequence ID" value="EOM76702.1"/>
    <property type="molecule type" value="Genomic_DNA"/>
</dbReference>
<dbReference type="Proteomes" id="UP000013525">
    <property type="component" value="Unassembled WGS sequence"/>
</dbReference>
<name>R7WN22_9NOCA</name>
<comment type="caution">
    <text evidence="1">The sequence shown here is derived from an EMBL/GenBank/DDBJ whole genome shotgun (WGS) entry which is preliminary data.</text>
</comment>